<dbReference type="InterPro" id="IPR001138">
    <property type="entry name" value="Zn2Cys6_DnaBD"/>
</dbReference>
<sequence length="412" mass="45437">MAGSLVAQKRKGQSRTKVKTGCRTCRIRKVKCDERKPACQKCSGTGRTCDGYESLFRDATSQAVKQGRAGGITPSPRTPSTRLTSIEVDPRDVELLNRYFSTKTIFDVKLGCDEEAKQVLQASLTDLPIGHAVSSLKALREHFETSQGLPVVQQDPGHDYGLQQYCIALQGLASKLSISGPDSVKSALLCCQIFISIEQVRGNYAALAQHIIQGLKIMHQYHARPSLNTSIDLVPASHEQLPSLDVFVIKLFAAPCQFAEPPGPINANEETVSSCPISPPQKTLESRHLRTIVPDMRRELTRIAMSMLEFLDKVSRLASVETVFQLLSEKASLLDALNLWLIDLEILEAEVGPPGPGPISVLFMHFFHQILKVVLLGTLGSLPNFYPQLQTEYDKLQEIASNVGERVEGYRT</sequence>
<dbReference type="CDD" id="cd00067">
    <property type="entry name" value="GAL4"/>
    <property type="match status" value="1"/>
</dbReference>
<name>A0A9P4H0Z4_9PLEO</name>
<dbReference type="AlphaFoldDB" id="A0A9P4H0Z4"/>
<evidence type="ECO:0000259" key="7">
    <source>
        <dbReference type="PROSITE" id="PS50048"/>
    </source>
</evidence>
<dbReference type="Proteomes" id="UP000799777">
    <property type="component" value="Unassembled WGS sequence"/>
</dbReference>
<dbReference type="GO" id="GO:0003677">
    <property type="term" value="F:DNA binding"/>
    <property type="evidence" value="ECO:0007669"/>
    <property type="project" value="UniProtKB-KW"/>
</dbReference>
<dbReference type="SUPFAM" id="SSF57701">
    <property type="entry name" value="Zn2/Cys6 DNA-binding domain"/>
    <property type="match status" value="1"/>
</dbReference>
<evidence type="ECO:0000256" key="5">
    <source>
        <dbReference type="ARBA" id="ARBA00023163"/>
    </source>
</evidence>
<dbReference type="EMBL" id="ML978261">
    <property type="protein sequence ID" value="KAF2025602.1"/>
    <property type="molecule type" value="Genomic_DNA"/>
</dbReference>
<evidence type="ECO:0000313" key="8">
    <source>
        <dbReference type="EMBL" id="KAF2025602.1"/>
    </source>
</evidence>
<evidence type="ECO:0000256" key="3">
    <source>
        <dbReference type="ARBA" id="ARBA00023015"/>
    </source>
</evidence>
<dbReference type="PROSITE" id="PS50048">
    <property type="entry name" value="ZN2_CY6_FUNGAL_2"/>
    <property type="match status" value="1"/>
</dbReference>
<dbReference type="Pfam" id="PF00172">
    <property type="entry name" value="Zn_clus"/>
    <property type="match status" value="1"/>
</dbReference>
<dbReference type="PANTHER" id="PTHR36206">
    <property type="entry name" value="ASPERCRYPTIN BIOSYNTHESIS CLUSTER-SPECIFIC TRANSCRIPTION REGULATOR ATNN-RELATED"/>
    <property type="match status" value="1"/>
</dbReference>
<evidence type="ECO:0000256" key="4">
    <source>
        <dbReference type="ARBA" id="ARBA00023125"/>
    </source>
</evidence>
<feature type="domain" description="Zn(2)-C6 fungal-type" evidence="7">
    <location>
        <begin position="21"/>
        <end position="49"/>
    </location>
</feature>
<reference evidence="8" key="1">
    <citation type="journal article" date="2020" name="Stud. Mycol.">
        <title>101 Dothideomycetes genomes: a test case for predicting lifestyles and emergence of pathogens.</title>
        <authorList>
            <person name="Haridas S."/>
            <person name="Albert R."/>
            <person name="Binder M."/>
            <person name="Bloem J."/>
            <person name="Labutti K."/>
            <person name="Salamov A."/>
            <person name="Andreopoulos B."/>
            <person name="Baker S."/>
            <person name="Barry K."/>
            <person name="Bills G."/>
            <person name="Bluhm B."/>
            <person name="Cannon C."/>
            <person name="Castanera R."/>
            <person name="Culley D."/>
            <person name="Daum C."/>
            <person name="Ezra D."/>
            <person name="Gonzalez J."/>
            <person name="Henrissat B."/>
            <person name="Kuo A."/>
            <person name="Liang C."/>
            <person name="Lipzen A."/>
            <person name="Lutzoni F."/>
            <person name="Magnuson J."/>
            <person name="Mondo S."/>
            <person name="Nolan M."/>
            <person name="Ohm R."/>
            <person name="Pangilinan J."/>
            <person name="Park H.-J."/>
            <person name="Ramirez L."/>
            <person name="Alfaro M."/>
            <person name="Sun H."/>
            <person name="Tritt A."/>
            <person name="Yoshinaga Y."/>
            <person name="Zwiers L.-H."/>
            <person name="Turgeon B."/>
            <person name="Goodwin S."/>
            <person name="Spatafora J."/>
            <person name="Crous P."/>
            <person name="Grigoriev I."/>
        </authorList>
    </citation>
    <scope>NUCLEOTIDE SEQUENCE</scope>
    <source>
        <strain evidence="8">CBS 110217</strain>
    </source>
</reference>
<proteinExistence type="predicted"/>
<organism evidence="8 9">
    <name type="scientific">Setomelanomma holmii</name>
    <dbReference type="NCBI Taxonomy" id="210430"/>
    <lineage>
        <taxon>Eukaryota</taxon>
        <taxon>Fungi</taxon>
        <taxon>Dikarya</taxon>
        <taxon>Ascomycota</taxon>
        <taxon>Pezizomycotina</taxon>
        <taxon>Dothideomycetes</taxon>
        <taxon>Pleosporomycetidae</taxon>
        <taxon>Pleosporales</taxon>
        <taxon>Pleosporineae</taxon>
        <taxon>Phaeosphaeriaceae</taxon>
        <taxon>Setomelanomma</taxon>
    </lineage>
</organism>
<dbReference type="GO" id="GO:0000981">
    <property type="term" value="F:DNA-binding transcription factor activity, RNA polymerase II-specific"/>
    <property type="evidence" value="ECO:0007669"/>
    <property type="project" value="InterPro"/>
</dbReference>
<dbReference type="SMART" id="SM00066">
    <property type="entry name" value="GAL4"/>
    <property type="match status" value="1"/>
</dbReference>
<evidence type="ECO:0000256" key="1">
    <source>
        <dbReference type="ARBA" id="ARBA00022723"/>
    </source>
</evidence>
<dbReference type="GO" id="GO:0008270">
    <property type="term" value="F:zinc ion binding"/>
    <property type="evidence" value="ECO:0007669"/>
    <property type="project" value="InterPro"/>
</dbReference>
<keyword evidence="9" id="KW-1185">Reference proteome</keyword>
<keyword evidence="1" id="KW-0479">Metal-binding</keyword>
<dbReference type="InterPro" id="IPR052360">
    <property type="entry name" value="Transcr_Regulatory_Proteins"/>
</dbReference>
<keyword evidence="5" id="KW-0804">Transcription</keyword>
<comment type="caution">
    <text evidence="8">The sequence shown here is derived from an EMBL/GenBank/DDBJ whole genome shotgun (WGS) entry which is preliminary data.</text>
</comment>
<dbReference type="InterPro" id="IPR036864">
    <property type="entry name" value="Zn2-C6_fun-type_DNA-bd_sf"/>
</dbReference>
<dbReference type="Gene3D" id="4.10.240.10">
    <property type="entry name" value="Zn(2)-C6 fungal-type DNA-binding domain"/>
    <property type="match status" value="1"/>
</dbReference>
<evidence type="ECO:0000256" key="6">
    <source>
        <dbReference type="ARBA" id="ARBA00023242"/>
    </source>
</evidence>
<keyword evidence="2" id="KW-0862">Zinc</keyword>
<gene>
    <name evidence="8" type="ORF">EK21DRAFT_116615</name>
</gene>
<evidence type="ECO:0000256" key="2">
    <source>
        <dbReference type="ARBA" id="ARBA00022833"/>
    </source>
</evidence>
<dbReference type="OrthoDB" id="3172332at2759"/>
<dbReference type="PANTHER" id="PTHR36206:SF13">
    <property type="entry name" value="TRANSCRIPTIONAL REGULATORY PROTEIN MOC3"/>
    <property type="match status" value="1"/>
</dbReference>
<dbReference type="PROSITE" id="PS00463">
    <property type="entry name" value="ZN2_CY6_FUNGAL_1"/>
    <property type="match status" value="1"/>
</dbReference>
<accession>A0A9P4H0Z4</accession>
<keyword evidence="4" id="KW-0238">DNA-binding</keyword>
<evidence type="ECO:0000313" key="9">
    <source>
        <dbReference type="Proteomes" id="UP000799777"/>
    </source>
</evidence>
<protein>
    <recommendedName>
        <fullName evidence="7">Zn(2)-C6 fungal-type domain-containing protein</fullName>
    </recommendedName>
</protein>
<keyword evidence="6" id="KW-0539">Nucleus</keyword>
<keyword evidence="3" id="KW-0805">Transcription regulation</keyword>